<evidence type="ECO:0000256" key="2">
    <source>
        <dbReference type="PIRSR" id="PIRSR000390-1"/>
    </source>
</evidence>
<dbReference type="InterPro" id="IPR015424">
    <property type="entry name" value="PyrdxlP-dep_Trfase"/>
</dbReference>
<sequence>MLGGPFSPWPSVTSEEMEAVQRVLASNRVNYWTGEEGRLFEREFAAWVGTRHAIALANGTVALDLALHGLGIGPGDEVVVTPRTFMASVSCVVNAGATPVFADVDRASGNLTADSIASVLTPRTRAVVLVHLAGWPCDMDPIMELAARHGFKVIEDCAQAHGARYRGRSVGSIGHVGAWSFCQDKIMTTGGEGGMVTTDDADLWARMWAYKDHGKSWDAVYNRQHPPGFRWLHESFGTNWRMLEMQAAIGRVQLGHVDDWVATRRANANRILDALVPFAGRGLCLPSPLAADDIHAQYKLYVYVQESELGEDWSRDRIVAEITALGVPCYQGSCSEVYLERAFEGTGWRPPVRLPVARELGETSIMFLVHPTLTEDEVTRTGVVAAQVMERAFVRP</sequence>
<dbReference type="InterPro" id="IPR015422">
    <property type="entry name" value="PyrdxlP-dep_Trfase_small"/>
</dbReference>
<dbReference type="Proteomes" id="UP000198889">
    <property type="component" value="Unassembled WGS sequence"/>
</dbReference>
<proteinExistence type="inferred from homology"/>
<dbReference type="PANTHER" id="PTHR30244">
    <property type="entry name" value="TRANSAMINASE"/>
    <property type="match status" value="1"/>
</dbReference>
<reference evidence="6" key="1">
    <citation type="submission" date="2016-10" db="EMBL/GenBank/DDBJ databases">
        <authorList>
            <person name="Varghese N."/>
            <person name="Submissions S."/>
        </authorList>
    </citation>
    <scope>NUCLEOTIDE SEQUENCE [LARGE SCALE GENOMIC DNA]</scope>
    <source>
        <strain evidence="6">CGMCC 1.1761</strain>
    </source>
</reference>
<feature type="modified residue" description="N6-(pyridoxal phosphate)lysine" evidence="3">
    <location>
        <position position="185"/>
    </location>
</feature>
<organism evidence="5 6">
    <name type="scientific">Ancylobacter rudongensis</name>
    <dbReference type="NCBI Taxonomy" id="177413"/>
    <lineage>
        <taxon>Bacteria</taxon>
        <taxon>Pseudomonadati</taxon>
        <taxon>Pseudomonadota</taxon>
        <taxon>Alphaproteobacteria</taxon>
        <taxon>Hyphomicrobiales</taxon>
        <taxon>Xanthobacteraceae</taxon>
        <taxon>Ancylobacter</taxon>
    </lineage>
</organism>
<evidence type="ECO:0000313" key="6">
    <source>
        <dbReference type="Proteomes" id="UP000198889"/>
    </source>
</evidence>
<evidence type="ECO:0000256" key="3">
    <source>
        <dbReference type="PIRSR" id="PIRSR000390-2"/>
    </source>
</evidence>
<dbReference type="InterPro" id="IPR015421">
    <property type="entry name" value="PyrdxlP-dep_Trfase_major"/>
</dbReference>
<dbReference type="RefSeq" id="WP_280138071.1">
    <property type="nucleotide sequence ID" value="NZ_FMTP01000009.1"/>
</dbReference>
<name>A0A1G4UMZ6_9HYPH</name>
<dbReference type="GO" id="GO:0000271">
    <property type="term" value="P:polysaccharide biosynthetic process"/>
    <property type="evidence" value="ECO:0007669"/>
    <property type="project" value="TreeGrafter"/>
</dbReference>
<gene>
    <name evidence="5" type="ORF">SAMN05660859_4185</name>
</gene>
<comment type="similarity">
    <text evidence="1 4">Belongs to the DegT/DnrJ/EryC1 family.</text>
</comment>
<dbReference type="SUPFAM" id="SSF53383">
    <property type="entry name" value="PLP-dependent transferases"/>
    <property type="match status" value="1"/>
</dbReference>
<evidence type="ECO:0000256" key="4">
    <source>
        <dbReference type="RuleBase" id="RU004508"/>
    </source>
</evidence>
<dbReference type="PANTHER" id="PTHR30244:SF34">
    <property type="entry name" value="DTDP-4-AMINO-4,6-DIDEOXYGALACTOSE TRANSAMINASE"/>
    <property type="match status" value="1"/>
</dbReference>
<dbReference type="PIRSF" id="PIRSF000390">
    <property type="entry name" value="PLP_StrS"/>
    <property type="match status" value="1"/>
</dbReference>
<dbReference type="STRING" id="177413.SAMN05660859_4185"/>
<dbReference type="Gene3D" id="3.90.1150.10">
    <property type="entry name" value="Aspartate Aminotransferase, domain 1"/>
    <property type="match status" value="1"/>
</dbReference>
<dbReference type="AlphaFoldDB" id="A0A1G4UMZ6"/>
<keyword evidence="3 4" id="KW-0663">Pyridoxal phosphate</keyword>
<dbReference type="Gene3D" id="3.40.640.10">
    <property type="entry name" value="Type I PLP-dependent aspartate aminotransferase-like (Major domain)"/>
    <property type="match status" value="1"/>
</dbReference>
<evidence type="ECO:0000313" key="5">
    <source>
        <dbReference type="EMBL" id="SCW94877.1"/>
    </source>
</evidence>
<dbReference type="InterPro" id="IPR000653">
    <property type="entry name" value="DegT/StrS_aminotransferase"/>
</dbReference>
<dbReference type="CDD" id="cd00616">
    <property type="entry name" value="AHBA_syn"/>
    <property type="match status" value="1"/>
</dbReference>
<dbReference type="GO" id="GO:0030170">
    <property type="term" value="F:pyridoxal phosphate binding"/>
    <property type="evidence" value="ECO:0007669"/>
    <property type="project" value="TreeGrafter"/>
</dbReference>
<feature type="active site" description="Proton acceptor" evidence="2">
    <location>
        <position position="185"/>
    </location>
</feature>
<keyword evidence="6" id="KW-1185">Reference proteome</keyword>
<dbReference type="GO" id="GO:0008483">
    <property type="term" value="F:transaminase activity"/>
    <property type="evidence" value="ECO:0007669"/>
    <property type="project" value="TreeGrafter"/>
</dbReference>
<dbReference type="Pfam" id="PF01041">
    <property type="entry name" value="DegT_DnrJ_EryC1"/>
    <property type="match status" value="1"/>
</dbReference>
<accession>A0A1G4UMZ6</accession>
<evidence type="ECO:0000256" key="1">
    <source>
        <dbReference type="ARBA" id="ARBA00037999"/>
    </source>
</evidence>
<dbReference type="EMBL" id="FMTP01000009">
    <property type="protein sequence ID" value="SCW94877.1"/>
    <property type="molecule type" value="Genomic_DNA"/>
</dbReference>
<protein>
    <submittedName>
        <fullName evidence="5">dTDP-4-amino-4,6-dideoxygalactose transaminase</fullName>
    </submittedName>
</protein>